<gene>
    <name evidence="1" type="ORF">GL50803_0050028</name>
</gene>
<dbReference type="PANTHER" id="PTHR23275">
    <property type="entry name" value="CABRIOLET.-RELATED"/>
    <property type="match status" value="1"/>
</dbReference>
<evidence type="ECO:0000313" key="2">
    <source>
        <dbReference type="Proteomes" id="UP000001548"/>
    </source>
</evidence>
<dbReference type="InterPro" id="IPR052798">
    <property type="entry name" value="Giardia_VSA"/>
</dbReference>
<protein>
    <submittedName>
        <fullName evidence="1">High cysteine protein</fullName>
    </submittedName>
</protein>
<sequence length="378" mass="38480">MGVAGCSECSHTGTSGPATCTECQAGFVTKDSACVKCGDGCSACSADTPTQCTACVEGKYLKDGNTCVDAGGCDNGNYADKKTWTCKACSEIQGCTACAYDDATGKPKCTDCGSKTVRDELDGTTTCVDEAECKVGKTHFYDASKCVQCGDNGKGGVQNCKLCTAKGTCEACVDGYKVNGNACEACTGNCAECGTAGQINTCTRCMPGYFLKDGPPKTCVLCDDETSGIPGCAECTGGVGSLKCTECKPNYRPSGEPSDLTCTKTCEDETACGGTAGACDAIVVGNDGSMLSYCSKCVGAGYGPINGKCTNALAGNTCADGVCTRCTNNYFLYMGGCYDVSKAPGNLMCSAAPSGFCTTPVGRYFKIPGDSAAQQKRG</sequence>
<dbReference type="Proteomes" id="UP000001548">
    <property type="component" value="Unassembled WGS sequence"/>
</dbReference>
<dbReference type="Gene3D" id="2.10.220.10">
    <property type="entry name" value="Hormone Receptor, Insulin-like Growth Factor Receptor 1, Chain A, domain 2"/>
    <property type="match status" value="1"/>
</dbReference>
<dbReference type="SMART" id="SM00261">
    <property type="entry name" value="FU"/>
    <property type="match status" value="2"/>
</dbReference>
<dbReference type="InParanoid" id="A0A644F8G0"/>
<dbReference type="AlphaFoldDB" id="A0A644F8G0"/>
<organism evidence="1 2">
    <name type="scientific">Giardia intestinalis (strain ATCC 50803 / WB clone C6)</name>
    <name type="common">Giardia lamblia</name>
    <dbReference type="NCBI Taxonomy" id="184922"/>
    <lineage>
        <taxon>Eukaryota</taxon>
        <taxon>Metamonada</taxon>
        <taxon>Diplomonadida</taxon>
        <taxon>Hexamitidae</taxon>
        <taxon>Giardiinae</taxon>
        <taxon>Giardia</taxon>
    </lineage>
</organism>
<comment type="caution">
    <text evidence="1">The sequence shown here is derived from an EMBL/GenBank/DDBJ whole genome shotgun (WGS) entry which is preliminary data.</text>
</comment>
<dbReference type="InterPro" id="IPR009030">
    <property type="entry name" value="Growth_fac_rcpt_cys_sf"/>
</dbReference>
<evidence type="ECO:0000313" key="1">
    <source>
        <dbReference type="EMBL" id="KAE8304682.1"/>
    </source>
</evidence>
<dbReference type="InterPro" id="IPR005127">
    <property type="entry name" value="Giardia_VSP"/>
</dbReference>
<proteinExistence type="predicted"/>
<dbReference type="EMBL" id="AACB03000001">
    <property type="protein sequence ID" value="KAE8304682.1"/>
    <property type="molecule type" value="Genomic_DNA"/>
</dbReference>
<dbReference type="Pfam" id="PF03302">
    <property type="entry name" value="VSP"/>
    <property type="match status" value="1"/>
</dbReference>
<dbReference type="SUPFAM" id="SSF57184">
    <property type="entry name" value="Growth factor receptor domain"/>
    <property type="match status" value="2"/>
</dbReference>
<name>A0A644F8G0_GIAIC</name>
<dbReference type="CDD" id="cd00064">
    <property type="entry name" value="FU"/>
    <property type="match status" value="1"/>
</dbReference>
<dbReference type="InterPro" id="IPR006212">
    <property type="entry name" value="Furin_repeat"/>
</dbReference>
<accession>A0A644F8G0</accession>
<keyword evidence="2" id="KW-1185">Reference proteome</keyword>
<dbReference type="PANTHER" id="PTHR23275:SF100">
    <property type="entry name" value="EGF-LIKE DOMAIN-CONTAINING PROTEIN"/>
    <property type="match status" value="1"/>
</dbReference>
<reference evidence="1 2" key="1">
    <citation type="journal article" date="2007" name="Science">
        <title>Genomic minimalism in the early diverging intestinal parasite Giardia lamblia.</title>
        <authorList>
            <person name="Morrison H.G."/>
            <person name="McArthur A.G."/>
            <person name="Gillin F.D."/>
            <person name="Aley S.B."/>
            <person name="Adam R.D."/>
            <person name="Olsen G.J."/>
            <person name="Best A.A."/>
            <person name="Cande W.Z."/>
            <person name="Chen F."/>
            <person name="Cipriano M.J."/>
            <person name="Davids B.J."/>
            <person name="Dawson S.C."/>
            <person name="Elmendorf H.G."/>
            <person name="Hehl A.B."/>
            <person name="Holder M.E."/>
            <person name="Huse S.M."/>
            <person name="Kim U.U."/>
            <person name="Lasek-Nesselquist E."/>
            <person name="Manning G."/>
            <person name="Nigam A."/>
            <person name="Nixon J.E."/>
            <person name="Palm D."/>
            <person name="Passamaneck N.E."/>
            <person name="Prabhu A."/>
            <person name="Reich C.I."/>
            <person name="Reiner D.S."/>
            <person name="Samuelson J."/>
            <person name="Svard S.G."/>
            <person name="Sogin M.L."/>
        </authorList>
    </citation>
    <scope>NUCLEOTIDE SEQUENCE [LARGE SCALE GENOMIC DNA]</scope>
    <source>
        <strain evidence="1 2">WB C6</strain>
    </source>
</reference>